<reference evidence="2" key="1">
    <citation type="journal article" date="2019" name="Int. J. Syst. Evol. Microbiol.">
        <title>The Global Catalogue of Microorganisms (GCM) 10K type strain sequencing project: providing services to taxonomists for standard genome sequencing and annotation.</title>
        <authorList>
            <consortium name="The Broad Institute Genomics Platform"/>
            <consortium name="The Broad Institute Genome Sequencing Center for Infectious Disease"/>
            <person name="Wu L."/>
            <person name="Ma J."/>
        </authorList>
    </citation>
    <scope>NUCLEOTIDE SEQUENCE [LARGE SCALE GENOMIC DNA]</scope>
    <source>
        <strain evidence="2">CCM 4481</strain>
    </source>
</reference>
<keyword evidence="2" id="KW-1185">Reference proteome</keyword>
<sequence length="69" mass="7556">MNRSWILALLVGGCVPLAGCGSTTRVVQNNETCGRQMTDLQNALASGAMTQHEYERARREAIKRCDKSS</sequence>
<protein>
    <recommendedName>
        <fullName evidence="3">SHOCT domain-containing protein</fullName>
    </recommendedName>
</protein>
<evidence type="ECO:0000313" key="2">
    <source>
        <dbReference type="Proteomes" id="UP001595961"/>
    </source>
</evidence>
<dbReference type="RefSeq" id="WP_266148382.1">
    <property type="nucleotide sequence ID" value="NZ_CP064028.1"/>
</dbReference>
<proteinExistence type="predicted"/>
<gene>
    <name evidence="1" type="ORF">ACFO5W_16720</name>
</gene>
<evidence type="ECO:0008006" key="3">
    <source>
        <dbReference type="Google" id="ProtNLM"/>
    </source>
</evidence>
<name>A0ABV9C797_9GAMM</name>
<organism evidence="1 2">
    <name type="scientific">Dyella halodurans</name>
    <dbReference type="NCBI Taxonomy" id="1920171"/>
    <lineage>
        <taxon>Bacteria</taxon>
        <taxon>Pseudomonadati</taxon>
        <taxon>Pseudomonadota</taxon>
        <taxon>Gammaproteobacteria</taxon>
        <taxon>Lysobacterales</taxon>
        <taxon>Rhodanobacteraceae</taxon>
        <taxon>Dyella</taxon>
    </lineage>
</organism>
<dbReference type="Proteomes" id="UP001595961">
    <property type="component" value="Unassembled WGS sequence"/>
</dbReference>
<dbReference type="EMBL" id="JBHSGA010000020">
    <property type="protein sequence ID" value="MFC4528289.1"/>
    <property type="molecule type" value="Genomic_DNA"/>
</dbReference>
<evidence type="ECO:0000313" key="1">
    <source>
        <dbReference type="EMBL" id="MFC4528289.1"/>
    </source>
</evidence>
<accession>A0ABV9C797</accession>
<comment type="caution">
    <text evidence="1">The sequence shown here is derived from an EMBL/GenBank/DDBJ whole genome shotgun (WGS) entry which is preliminary data.</text>
</comment>